<evidence type="ECO:0000256" key="11">
    <source>
        <dbReference type="ARBA" id="ARBA00023316"/>
    </source>
</evidence>
<dbReference type="GO" id="GO:0016746">
    <property type="term" value="F:acyltransferase activity"/>
    <property type="evidence" value="ECO:0007669"/>
    <property type="project" value="UniProtKB-KW"/>
</dbReference>
<dbReference type="Pfam" id="PF17964">
    <property type="entry name" value="Big_10"/>
    <property type="match status" value="1"/>
</dbReference>
<dbReference type="InterPro" id="IPR041280">
    <property type="entry name" value="Big_10"/>
</dbReference>
<evidence type="ECO:0000313" key="15">
    <source>
        <dbReference type="EMBL" id="SFW71094.1"/>
    </source>
</evidence>
<feature type="active site" description="Nucleophile" evidence="13">
    <location>
        <position position="343"/>
    </location>
</feature>
<evidence type="ECO:0000256" key="7">
    <source>
        <dbReference type="ARBA" id="ARBA00023136"/>
    </source>
</evidence>
<evidence type="ECO:0000256" key="5">
    <source>
        <dbReference type="ARBA" id="ARBA00022960"/>
    </source>
</evidence>
<dbReference type="InterPro" id="IPR038063">
    <property type="entry name" value="Transpep_catalytic_dom"/>
</dbReference>
<keyword evidence="11 13" id="KW-0961">Cell wall biogenesis/degradation</keyword>
<evidence type="ECO:0000256" key="13">
    <source>
        <dbReference type="PROSITE-ProRule" id="PRU01373"/>
    </source>
</evidence>
<keyword evidence="2" id="KW-1003">Cell membrane</keyword>
<dbReference type="AlphaFoldDB" id="A0A1K1RHC7"/>
<keyword evidence="16" id="KW-1185">Reference proteome</keyword>
<evidence type="ECO:0000256" key="9">
    <source>
        <dbReference type="ARBA" id="ARBA00023288"/>
    </source>
</evidence>
<keyword evidence="10" id="KW-0012">Acyltransferase</keyword>
<dbReference type="Pfam" id="PF03734">
    <property type="entry name" value="YkuD"/>
    <property type="match status" value="1"/>
</dbReference>
<dbReference type="PANTHER" id="PTHR30582">
    <property type="entry name" value="L,D-TRANSPEPTIDASE"/>
    <property type="match status" value="1"/>
</dbReference>
<dbReference type="FunFam" id="2.40.440.10:FF:000005">
    <property type="entry name" value="L,D-transpeptidase 2"/>
    <property type="match status" value="1"/>
</dbReference>
<organism evidence="15 16">
    <name type="scientific">Amycolatopsis australiensis</name>
    <dbReference type="NCBI Taxonomy" id="546364"/>
    <lineage>
        <taxon>Bacteria</taxon>
        <taxon>Bacillati</taxon>
        <taxon>Actinomycetota</taxon>
        <taxon>Actinomycetes</taxon>
        <taxon>Pseudonocardiales</taxon>
        <taxon>Pseudonocardiaceae</taxon>
        <taxon>Amycolatopsis</taxon>
    </lineage>
</organism>
<dbReference type="OrthoDB" id="5242354at2"/>
<evidence type="ECO:0000256" key="10">
    <source>
        <dbReference type="ARBA" id="ARBA00023315"/>
    </source>
</evidence>
<keyword evidence="7" id="KW-0472">Membrane</keyword>
<evidence type="ECO:0000313" key="16">
    <source>
        <dbReference type="Proteomes" id="UP000182740"/>
    </source>
</evidence>
<evidence type="ECO:0000256" key="8">
    <source>
        <dbReference type="ARBA" id="ARBA00023139"/>
    </source>
</evidence>
<dbReference type="InterPro" id="IPR050979">
    <property type="entry name" value="LD-transpeptidase"/>
</dbReference>
<dbReference type="SUPFAM" id="SSF141523">
    <property type="entry name" value="L,D-transpeptidase catalytic domain-like"/>
    <property type="match status" value="1"/>
</dbReference>
<protein>
    <submittedName>
        <fullName evidence="15">Lipoprotein-anchoring transpeptidase ErfK/SrfK</fullName>
    </submittedName>
</protein>
<name>A0A1K1RHC7_9PSEU</name>
<proteinExistence type="predicted"/>
<keyword evidence="5 13" id="KW-0133">Cell shape</keyword>
<dbReference type="RefSeq" id="WP_084742874.1">
    <property type="nucleotide sequence ID" value="NZ_FPJG01000006.1"/>
</dbReference>
<evidence type="ECO:0000256" key="6">
    <source>
        <dbReference type="ARBA" id="ARBA00022984"/>
    </source>
</evidence>
<accession>A0A1K1RHC7</accession>
<feature type="domain" description="L,D-TPase catalytic" evidence="14">
    <location>
        <begin position="242"/>
        <end position="367"/>
    </location>
</feature>
<comment type="pathway">
    <text evidence="12">Glycan biosynthesis.</text>
</comment>
<evidence type="ECO:0000256" key="2">
    <source>
        <dbReference type="ARBA" id="ARBA00022475"/>
    </source>
</evidence>
<dbReference type="GO" id="GO:0005576">
    <property type="term" value="C:extracellular region"/>
    <property type="evidence" value="ECO:0007669"/>
    <property type="project" value="TreeGrafter"/>
</dbReference>
<dbReference type="Gene3D" id="2.40.440.10">
    <property type="entry name" value="L,D-transpeptidase catalytic domain-like"/>
    <property type="match status" value="1"/>
</dbReference>
<evidence type="ECO:0000259" key="14">
    <source>
        <dbReference type="PROSITE" id="PS52029"/>
    </source>
</evidence>
<dbReference type="GO" id="GO:0008360">
    <property type="term" value="P:regulation of cell shape"/>
    <property type="evidence" value="ECO:0007669"/>
    <property type="project" value="UniProtKB-UniRule"/>
</dbReference>
<dbReference type="GO" id="GO:0018104">
    <property type="term" value="P:peptidoglycan-protein cross-linking"/>
    <property type="evidence" value="ECO:0007669"/>
    <property type="project" value="TreeGrafter"/>
</dbReference>
<comment type="pathway">
    <text evidence="1 13">Cell wall biogenesis; peptidoglycan biosynthesis.</text>
</comment>
<dbReference type="STRING" id="546364.SAMN04489730_3220"/>
<gene>
    <name evidence="15" type="ORF">SAMN04489730_3220</name>
</gene>
<feature type="active site" description="Proton donor/acceptor" evidence="13">
    <location>
        <position position="325"/>
    </location>
</feature>
<evidence type="ECO:0000256" key="1">
    <source>
        <dbReference type="ARBA" id="ARBA00004752"/>
    </source>
</evidence>
<keyword evidence="4" id="KW-0732">Signal</keyword>
<dbReference type="Gene3D" id="2.60.40.3710">
    <property type="match status" value="1"/>
</dbReference>
<dbReference type="UniPathway" id="UPA00219"/>
<keyword evidence="9 15" id="KW-0449">Lipoprotein</keyword>
<dbReference type="InterPro" id="IPR005490">
    <property type="entry name" value="LD_TPept_cat_dom"/>
</dbReference>
<dbReference type="GO" id="GO:0071555">
    <property type="term" value="P:cell wall organization"/>
    <property type="evidence" value="ECO:0007669"/>
    <property type="project" value="UniProtKB-UniRule"/>
</dbReference>
<dbReference type="PANTHER" id="PTHR30582:SF2">
    <property type="entry name" value="L,D-TRANSPEPTIDASE YCIB-RELATED"/>
    <property type="match status" value="1"/>
</dbReference>
<dbReference type="Proteomes" id="UP000182740">
    <property type="component" value="Unassembled WGS sequence"/>
</dbReference>
<dbReference type="CDD" id="cd13432">
    <property type="entry name" value="LDT_IgD_like_2"/>
    <property type="match status" value="1"/>
</dbReference>
<evidence type="ECO:0000256" key="12">
    <source>
        <dbReference type="ARBA" id="ARBA00060592"/>
    </source>
</evidence>
<dbReference type="CDD" id="cd16913">
    <property type="entry name" value="YkuD_like"/>
    <property type="match status" value="1"/>
</dbReference>
<evidence type="ECO:0000256" key="4">
    <source>
        <dbReference type="ARBA" id="ARBA00022729"/>
    </source>
</evidence>
<dbReference type="Gene3D" id="2.60.40.3780">
    <property type="match status" value="1"/>
</dbReference>
<keyword evidence="8" id="KW-0564">Palmitate</keyword>
<dbReference type="GO" id="GO:0071972">
    <property type="term" value="F:peptidoglycan L,D-transpeptidase activity"/>
    <property type="evidence" value="ECO:0007669"/>
    <property type="project" value="TreeGrafter"/>
</dbReference>
<keyword evidence="3" id="KW-0808">Transferase</keyword>
<reference evidence="16" key="1">
    <citation type="submission" date="2016-11" db="EMBL/GenBank/DDBJ databases">
        <authorList>
            <person name="Varghese N."/>
            <person name="Submissions S."/>
        </authorList>
    </citation>
    <scope>NUCLEOTIDE SEQUENCE [LARGE SCALE GENOMIC DNA]</scope>
    <source>
        <strain evidence="16">DSM 44671</strain>
    </source>
</reference>
<dbReference type="PROSITE" id="PS51257">
    <property type="entry name" value="PROKAR_LIPOPROTEIN"/>
    <property type="match status" value="1"/>
</dbReference>
<sequence>MRGSTGVGARLLVAVGVIGLTLAGCSSSPSSEPVATSSSAPQPVAKAAVLTLTPGKDAKDVAPGEPVSVGVADGKVGDVKLTGADGKVVAGKVRAGGSGWDSAEPLGYGKTYTLTATATGSDGKPVTQTSSFTTVKPARQLSVSVNLDEGETVGVGMPLIFTFSGNVTDKAAAEKALKVTAEPATEGAFRWFGDKQVVWRPKDYWKSGTKLKVDAAVYGKPLGKGSYGREDKTITAAVGDKLVAVADGQTHQMTVSINDKEVKTMPTSMGKPGHNTPAGTYTVMSEHTGYTMDSGTYGVPEDAPGGYRTFVQYAVRLSYSGIFYHSAPWSVRQQGHSNVSHGCLNLSTENTKWLMDTSKKGDVVTVRNSGGPKLEPTDGWSYWQLSWDDWRAAGN</sequence>
<keyword evidence="6 13" id="KW-0573">Peptidoglycan synthesis</keyword>
<dbReference type="EMBL" id="FPJG01000006">
    <property type="protein sequence ID" value="SFW71094.1"/>
    <property type="molecule type" value="Genomic_DNA"/>
</dbReference>
<dbReference type="PROSITE" id="PS52029">
    <property type="entry name" value="LD_TPASE"/>
    <property type="match status" value="1"/>
</dbReference>
<evidence type="ECO:0000256" key="3">
    <source>
        <dbReference type="ARBA" id="ARBA00022679"/>
    </source>
</evidence>